<dbReference type="Gene3D" id="3.30.260.10">
    <property type="entry name" value="TCP-1-like chaperonin intermediate domain"/>
    <property type="match status" value="1"/>
</dbReference>
<dbReference type="Gene3D" id="3.50.7.10">
    <property type="entry name" value="GroEL"/>
    <property type="match status" value="1"/>
</dbReference>
<evidence type="ECO:0000256" key="7">
    <source>
        <dbReference type="HAMAP-Rule" id="MF_00600"/>
    </source>
</evidence>
<protein>
    <recommendedName>
        <fullName evidence="7">Chaperonin GroEL</fullName>
        <ecNumber evidence="7">5.6.1.7</ecNumber>
    </recommendedName>
    <alternativeName>
        <fullName evidence="7">60 kDa chaperonin</fullName>
    </alternativeName>
    <alternativeName>
        <fullName evidence="7">Chaperonin-60</fullName>
        <shortName evidence="7">Cpn60</shortName>
    </alternativeName>
</protein>
<feature type="binding site" evidence="7">
    <location>
        <position position="415"/>
    </location>
    <ligand>
        <name>ATP</name>
        <dbReference type="ChEBI" id="CHEBI:30616"/>
    </ligand>
</feature>
<evidence type="ECO:0000256" key="6">
    <source>
        <dbReference type="ARBA" id="ARBA00023235"/>
    </source>
</evidence>
<comment type="caution">
    <text evidence="7">Lacks conserved residue(s) required for the propagation of feature annotation.</text>
</comment>
<dbReference type="HAMAP" id="MF_00600">
    <property type="entry name" value="CH60"/>
    <property type="match status" value="1"/>
</dbReference>
<dbReference type="GO" id="GO:0005524">
    <property type="term" value="F:ATP binding"/>
    <property type="evidence" value="ECO:0007669"/>
    <property type="project" value="UniProtKB-UniRule"/>
</dbReference>
<evidence type="ECO:0000256" key="3">
    <source>
        <dbReference type="ARBA" id="ARBA00022741"/>
    </source>
</evidence>
<feature type="binding site" evidence="7">
    <location>
        <position position="496"/>
    </location>
    <ligand>
        <name>ATP</name>
        <dbReference type="ChEBI" id="CHEBI:30616"/>
    </ligand>
</feature>
<comment type="caution">
    <text evidence="10">The sequence shown here is derived from an EMBL/GenBank/DDBJ whole genome shotgun (WGS) entry which is preliminary data.</text>
</comment>
<dbReference type="InterPro" id="IPR027413">
    <property type="entry name" value="GROEL-like_equatorial_sf"/>
</dbReference>
<dbReference type="NCBIfam" id="NF009489">
    <property type="entry name" value="PRK12851.1"/>
    <property type="match status" value="1"/>
</dbReference>
<dbReference type="SUPFAM" id="SSF52029">
    <property type="entry name" value="GroEL apical domain-like"/>
    <property type="match status" value="1"/>
</dbReference>
<keyword evidence="2 7" id="KW-0963">Cytoplasm</keyword>
<feature type="binding site" evidence="7">
    <location>
        <begin position="30"/>
        <end position="33"/>
    </location>
    <ligand>
        <name>ATP</name>
        <dbReference type="ChEBI" id="CHEBI:30616"/>
    </ligand>
</feature>
<evidence type="ECO:0000256" key="2">
    <source>
        <dbReference type="ARBA" id="ARBA00022490"/>
    </source>
</evidence>
<evidence type="ECO:0000256" key="9">
    <source>
        <dbReference type="RuleBase" id="RU000419"/>
    </source>
</evidence>
<dbReference type="InterPro" id="IPR001844">
    <property type="entry name" value="Cpn60/GroEL"/>
</dbReference>
<dbReference type="PANTHER" id="PTHR45633">
    <property type="entry name" value="60 KDA HEAT SHOCK PROTEIN, MITOCHONDRIAL"/>
    <property type="match status" value="1"/>
</dbReference>
<dbReference type="RefSeq" id="WP_114431797.1">
    <property type="nucleotide sequence ID" value="NZ_QPJM01000015.1"/>
</dbReference>
<organism evidence="10 11">
    <name type="scientific">Phyllobacterium bourgognense</name>
    <dbReference type="NCBI Taxonomy" id="314236"/>
    <lineage>
        <taxon>Bacteria</taxon>
        <taxon>Pseudomonadati</taxon>
        <taxon>Pseudomonadota</taxon>
        <taxon>Alphaproteobacteria</taxon>
        <taxon>Hyphomicrobiales</taxon>
        <taxon>Phyllobacteriaceae</taxon>
        <taxon>Phyllobacterium</taxon>
    </lineage>
</organism>
<name>A0A368YKK8_9HYPH</name>
<dbReference type="GO" id="GO:0016853">
    <property type="term" value="F:isomerase activity"/>
    <property type="evidence" value="ECO:0007669"/>
    <property type="project" value="UniProtKB-KW"/>
</dbReference>
<gene>
    <name evidence="7" type="primary">groEL</name>
    <name evidence="7" type="synonym">groL</name>
    <name evidence="10" type="ORF">C7476_1153</name>
</gene>
<comment type="function">
    <text evidence="7 9">Together with its co-chaperonin GroES, plays an essential role in assisting protein folding. The GroEL-GroES system forms a nano-cage that allows encapsulation of the non-native substrate proteins and provides a physical environment optimized to promote and accelerate protein folding.</text>
</comment>
<dbReference type="FunFam" id="3.50.7.10:FF:000001">
    <property type="entry name" value="60 kDa chaperonin"/>
    <property type="match status" value="1"/>
</dbReference>
<dbReference type="Gene3D" id="1.10.560.10">
    <property type="entry name" value="GroEL-like equatorial domain"/>
    <property type="match status" value="1"/>
</dbReference>
<dbReference type="Proteomes" id="UP000253324">
    <property type="component" value="Unassembled WGS sequence"/>
</dbReference>
<dbReference type="GO" id="GO:0042026">
    <property type="term" value="P:protein refolding"/>
    <property type="evidence" value="ECO:0007669"/>
    <property type="project" value="UniProtKB-UniRule"/>
</dbReference>
<dbReference type="InterPro" id="IPR018370">
    <property type="entry name" value="Chaperonin_Cpn60_CS"/>
</dbReference>
<comment type="subcellular location">
    <subcellularLocation>
        <location evidence="7">Cytoplasm</location>
    </subcellularLocation>
</comment>
<dbReference type="GO" id="GO:0005737">
    <property type="term" value="C:cytoplasm"/>
    <property type="evidence" value="ECO:0007669"/>
    <property type="project" value="UniProtKB-SubCell"/>
</dbReference>
<dbReference type="Pfam" id="PF00118">
    <property type="entry name" value="Cpn60_TCP1"/>
    <property type="match status" value="1"/>
</dbReference>
<accession>A0A368YKK8</accession>
<dbReference type="CDD" id="cd03344">
    <property type="entry name" value="GroEL"/>
    <property type="match status" value="1"/>
</dbReference>
<dbReference type="InterPro" id="IPR027410">
    <property type="entry name" value="TCP-1-like_intermed_sf"/>
</dbReference>
<keyword evidence="5 7" id="KW-0143">Chaperone</keyword>
<reference evidence="10 11" key="1">
    <citation type="submission" date="2018-07" db="EMBL/GenBank/DDBJ databases">
        <title>Genomic Encyclopedia of Type Strains, Phase III (KMG-III): the genomes of soil and plant-associated and newly described type strains.</title>
        <authorList>
            <person name="Whitman W."/>
        </authorList>
    </citation>
    <scope>NUCLEOTIDE SEQUENCE [LARGE SCALE GENOMIC DNA]</scope>
    <source>
        <strain evidence="10 11">31-25a</strain>
    </source>
</reference>
<comment type="similarity">
    <text evidence="1 7 8">Belongs to the chaperonin (HSP60) family.</text>
</comment>
<dbReference type="NCBIfam" id="TIGR02348">
    <property type="entry name" value="GroEL"/>
    <property type="match status" value="1"/>
</dbReference>
<evidence type="ECO:0000256" key="8">
    <source>
        <dbReference type="RuleBase" id="RU000418"/>
    </source>
</evidence>
<dbReference type="OrthoDB" id="9766614at2"/>
<dbReference type="EMBL" id="QPJM01000015">
    <property type="protein sequence ID" value="RCW80038.1"/>
    <property type="molecule type" value="Genomic_DNA"/>
</dbReference>
<sequence length="542" mass="57835">MAAKEVKFHADAREKMLRGVDILANAVKVTLGPKGRNVVIDKSFGAPRITKDGVTVAKEIELEDKFENMGAQMVREVASKTSDIAGDGTTTATVLAQAIVKEGAKAVASGMNPMDLKRGIDKAVEAVVEELKNNARKVTQNGEIAQVGTISANGDAEIGRFLAEAMEKVGNEGVITVEEAKTAETELEVVEGMQFDRGYLSPYFVTNQEKMRVEFEEPYVLIHEKKLSNLQALLPVLEAVVQSGKPLLIIAEDVEGEALATLVVNKLRGGLRVAAVKAPGFGDRRKAMLEDIAILTGGTAVSEDLGIKLENVALAMLGRAKKVVIEKETTTIVDGAGSKNEIDGRIAQIKMQIEETTSDYDREKLQERLAKLAGGVAVIRVGGSTEVEVKERKDRVDDAMHATRAAVEEGVLPGGGVALLRAAKALDKLVTDNTDQRTGIEIVRRAIEAPVRQIAENAGAEGSIIVGKLRENSEFGFGWNAQTNEFGDLYSQGVIDPAKVVRTALQDAASVAGLLVTTEAMVAEKPKKEAAVPAMPAGGMDF</sequence>
<feature type="binding site" evidence="7">
    <location>
        <begin position="87"/>
        <end position="91"/>
    </location>
    <ligand>
        <name>ATP</name>
        <dbReference type="ChEBI" id="CHEBI:30616"/>
    </ligand>
</feature>
<dbReference type="SUPFAM" id="SSF54849">
    <property type="entry name" value="GroEL-intermediate domain like"/>
    <property type="match status" value="1"/>
</dbReference>
<dbReference type="AlphaFoldDB" id="A0A368YKK8"/>
<dbReference type="EC" id="5.6.1.7" evidence="7"/>
<dbReference type="SUPFAM" id="SSF48592">
    <property type="entry name" value="GroEL equatorial domain-like"/>
    <property type="match status" value="1"/>
</dbReference>
<dbReference type="NCBIfam" id="NF000592">
    <property type="entry name" value="PRK00013.1"/>
    <property type="match status" value="1"/>
</dbReference>
<dbReference type="PROSITE" id="PS00296">
    <property type="entry name" value="CHAPERONINS_CPN60"/>
    <property type="match status" value="1"/>
</dbReference>
<feature type="binding site" evidence="7">
    <location>
        <position position="51"/>
    </location>
    <ligand>
        <name>ATP</name>
        <dbReference type="ChEBI" id="CHEBI:30616"/>
    </ligand>
</feature>
<dbReference type="NCBIfam" id="NF009487">
    <property type="entry name" value="PRK12849.1"/>
    <property type="match status" value="1"/>
</dbReference>
<dbReference type="InterPro" id="IPR002423">
    <property type="entry name" value="Cpn60/GroEL/TCP-1"/>
</dbReference>
<comment type="subunit">
    <text evidence="7 9">Forms a cylinder of 14 subunits composed of two heptameric rings stacked back-to-back. Interacts with the co-chaperonin GroES.</text>
</comment>
<evidence type="ECO:0000313" key="10">
    <source>
        <dbReference type="EMBL" id="RCW80038.1"/>
    </source>
</evidence>
<dbReference type="InterPro" id="IPR027409">
    <property type="entry name" value="GroEL-like_apical_dom_sf"/>
</dbReference>
<evidence type="ECO:0000256" key="5">
    <source>
        <dbReference type="ARBA" id="ARBA00023186"/>
    </source>
</evidence>
<dbReference type="GO" id="GO:0140662">
    <property type="term" value="F:ATP-dependent protein folding chaperone"/>
    <property type="evidence" value="ECO:0007669"/>
    <property type="project" value="InterPro"/>
</dbReference>
<dbReference type="GO" id="GO:0051082">
    <property type="term" value="F:unfolded protein binding"/>
    <property type="evidence" value="ECO:0007669"/>
    <property type="project" value="UniProtKB-UniRule"/>
</dbReference>
<keyword evidence="3 7" id="KW-0547">Nucleotide-binding</keyword>
<keyword evidence="6 7" id="KW-0413">Isomerase</keyword>
<dbReference type="PRINTS" id="PR00298">
    <property type="entry name" value="CHAPERONIN60"/>
</dbReference>
<evidence type="ECO:0000313" key="11">
    <source>
        <dbReference type="Proteomes" id="UP000253324"/>
    </source>
</evidence>
<proteinExistence type="inferred from homology"/>
<evidence type="ECO:0000256" key="4">
    <source>
        <dbReference type="ARBA" id="ARBA00022840"/>
    </source>
</evidence>
<dbReference type="NCBIfam" id="NF009488">
    <property type="entry name" value="PRK12850.1"/>
    <property type="match status" value="1"/>
</dbReference>
<evidence type="ECO:0000256" key="1">
    <source>
        <dbReference type="ARBA" id="ARBA00006607"/>
    </source>
</evidence>
<keyword evidence="11" id="KW-1185">Reference proteome</keyword>
<keyword evidence="4 7" id="KW-0067">ATP-binding</keyword>
<dbReference type="FunFam" id="1.10.560.10:FF:000001">
    <property type="entry name" value="60 kDa chaperonin"/>
    <property type="match status" value="1"/>
</dbReference>